<dbReference type="InterPro" id="IPR050966">
    <property type="entry name" value="Glutamyl_endopeptidase"/>
</dbReference>
<dbReference type="EMBL" id="FNYD01000007">
    <property type="protein sequence ID" value="SEJ81725.1"/>
    <property type="molecule type" value="Genomic_DNA"/>
</dbReference>
<feature type="domain" description="Peptidase S1" evidence="8">
    <location>
        <begin position="36"/>
        <end position="238"/>
    </location>
</feature>
<dbReference type="InterPro" id="IPR008256">
    <property type="entry name" value="Peptidase_S1B"/>
</dbReference>
<dbReference type="AlphaFoldDB" id="A0A1H7C7W2"/>
<dbReference type="InterPro" id="IPR043504">
    <property type="entry name" value="Peptidase_S1_PA_chymotrypsin"/>
</dbReference>
<keyword evidence="10" id="KW-1185">Reference proteome</keyword>
<keyword evidence="2 6" id="KW-0645">Protease</keyword>
<gene>
    <name evidence="9" type="ORF">SAMN05444007_107217</name>
</gene>
<name>A0A1H7C7W2_9RHOB</name>
<dbReference type="PANTHER" id="PTHR15462:SF8">
    <property type="entry name" value="SERINE PROTEASE"/>
    <property type="match status" value="1"/>
</dbReference>
<evidence type="ECO:0000256" key="2">
    <source>
        <dbReference type="ARBA" id="ARBA00022670"/>
    </source>
</evidence>
<evidence type="ECO:0000256" key="5">
    <source>
        <dbReference type="ARBA" id="ARBA00022825"/>
    </source>
</evidence>
<dbReference type="PROSITE" id="PS50240">
    <property type="entry name" value="TRYPSIN_DOM"/>
    <property type="match status" value="1"/>
</dbReference>
<feature type="signal peptide" evidence="6">
    <location>
        <begin position="1"/>
        <end position="19"/>
    </location>
</feature>
<evidence type="ECO:0000256" key="7">
    <source>
        <dbReference type="SAM" id="MobiDB-lite"/>
    </source>
</evidence>
<organism evidence="9 10">
    <name type="scientific">Cribrihabitans marinus</name>
    <dbReference type="NCBI Taxonomy" id="1227549"/>
    <lineage>
        <taxon>Bacteria</taxon>
        <taxon>Pseudomonadati</taxon>
        <taxon>Pseudomonadota</taxon>
        <taxon>Alphaproteobacteria</taxon>
        <taxon>Rhodobacterales</taxon>
        <taxon>Paracoccaceae</taxon>
        <taxon>Cribrihabitans</taxon>
    </lineage>
</organism>
<dbReference type="PROSITE" id="PS00134">
    <property type="entry name" value="TRYPSIN_HIS"/>
    <property type="match status" value="1"/>
</dbReference>
<evidence type="ECO:0000256" key="4">
    <source>
        <dbReference type="ARBA" id="ARBA00022801"/>
    </source>
</evidence>
<dbReference type="EC" id="3.4.21.-" evidence="6"/>
<keyword evidence="3 6" id="KW-0732">Signal</keyword>
<dbReference type="OrthoDB" id="267336at2"/>
<reference evidence="9 10" key="1">
    <citation type="submission" date="2016-10" db="EMBL/GenBank/DDBJ databases">
        <authorList>
            <person name="de Groot N.N."/>
        </authorList>
    </citation>
    <scope>NUCLEOTIDE SEQUENCE [LARGE SCALE GENOMIC DNA]</scope>
    <source>
        <strain evidence="9 10">DSM 29340</strain>
    </source>
</reference>
<accession>A0A1H7C7W2</accession>
<keyword evidence="4 6" id="KW-0378">Hydrolase</keyword>
<dbReference type="RefSeq" id="WP_092367843.1">
    <property type="nucleotide sequence ID" value="NZ_BMGV01000007.1"/>
</dbReference>
<dbReference type="PANTHER" id="PTHR15462">
    <property type="entry name" value="SERINE PROTEASE"/>
    <property type="match status" value="1"/>
</dbReference>
<dbReference type="STRING" id="1227549.SAMN05444007_107217"/>
<protein>
    <recommendedName>
        <fullName evidence="6">Serine protease</fullName>
        <ecNumber evidence="6">3.4.21.-</ecNumber>
    </recommendedName>
</protein>
<feature type="region of interest" description="Disordered" evidence="7">
    <location>
        <begin position="237"/>
        <end position="270"/>
    </location>
</feature>
<proteinExistence type="inferred from homology"/>
<evidence type="ECO:0000313" key="10">
    <source>
        <dbReference type="Proteomes" id="UP000199379"/>
    </source>
</evidence>
<dbReference type="InterPro" id="IPR009003">
    <property type="entry name" value="Peptidase_S1_PA"/>
</dbReference>
<dbReference type="Pfam" id="PF13365">
    <property type="entry name" value="Trypsin_2"/>
    <property type="match status" value="1"/>
</dbReference>
<dbReference type="PRINTS" id="PR00839">
    <property type="entry name" value="V8PROTEASE"/>
</dbReference>
<dbReference type="InterPro" id="IPR018114">
    <property type="entry name" value="TRYPSIN_HIS"/>
</dbReference>
<evidence type="ECO:0000256" key="6">
    <source>
        <dbReference type="RuleBase" id="RU004296"/>
    </source>
</evidence>
<evidence type="ECO:0000256" key="1">
    <source>
        <dbReference type="ARBA" id="ARBA00008764"/>
    </source>
</evidence>
<evidence type="ECO:0000256" key="3">
    <source>
        <dbReference type="ARBA" id="ARBA00022729"/>
    </source>
</evidence>
<dbReference type="InterPro" id="IPR001254">
    <property type="entry name" value="Trypsin_dom"/>
</dbReference>
<dbReference type="Proteomes" id="UP000199379">
    <property type="component" value="Unassembled WGS sequence"/>
</dbReference>
<dbReference type="GO" id="GO:0006508">
    <property type="term" value="P:proteolysis"/>
    <property type="evidence" value="ECO:0007669"/>
    <property type="project" value="UniProtKB-KW"/>
</dbReference>
<dbReference type="SUPFAM" id="SSF50494">
    <property type="entry name" value="Trypsin-like serine proteases"/>
    <property type="match status" value="1"/>
</dbReference>
<sequence length="270" mass="28632">MKTLTAFALALVIALPVAAQNSGLRRLTDRDDLFGWEAVGRLNLNGGGICTGTLIAPDLVLTAAHCAFDDATGRHFAPGQVLFQAGLRDGVSVADRKVVQIETPPEFAARGAISTERIRVDIALMRLETPIPTALADPFALHSGDLRGSEVSVSSYGRGRTEAISRQRSCSLLWRDQGLMAFDCNVTFGSSGSAILAREGTRGRILSVVSTGGKIDGRVVGYGMELDGIVDRLKRQMRRDAPAPRASVRRLQAGSGRSTAGAKFVRPGGS</sequence>
<evidence type="ECO:0000259" key="8">
    <source>
        <dbReference type="PROSITE" id="PS50240"/>
    </source>
</evidence>
<feature type="chain" id="PRO_5011332480" description="Serine protease" evidence="6">
    <location>
        <begin position="20"/>
        <end position="270"/>
    </location>
</feature>
<dbReference type="GO" id="GO:0004252">
    <property type="term" value="F:serine-type endopeptidase activity"/>
    <property type="evidence" value="ECO:0007669"/>
    <property type="project" value="InterPro"/>
</dbReference>
<comment type="similarity">
    <text evidence="1 6">Belongs to the peptidase S1B family.</text>
</comment>
<keyword evidence="5 6" id="KW-0720">Serine protease</keyword>
<dbReference type="Gene3D" id="2.40.10.10">
    <property type="entry name" value="Trypsin-like serine proteases"/>
    <property type="match status" value="2"/>
</dbReference>
<evidence type="ECO:0000313" key="9">
    <source>
        <dbReference type="EMBL" id="SEJ81725.1"/>
    </source>
</evidence>